<evidence type="ECO:0000259" key="1">
    <source>
        <dbReference type="Pfam" id="PF00078"/>
    </source>
</evidence>
<dbReference type="Pfam" id="PF17919">
    <property type="entry name" value="RT_RNaseH_2"/>
    <property type="match status" value="1"/>
</dbReference>
<comment type="caution">
    <text evidence="3">The sequence shown here is derived from an EMBL/GenBank/DDBJ whole genome shotgun (WGS) entry which is preliminary data.</text>
</comment>
<evidence type="ECO:0000313" key="4">
    <source>
        <dbReference type="Proteomes" id="UP001159364"/>
    </source>
</evidence>
<dbReference type="InterPro" id="IPR041577">
    <property type="entry name" value="RT_RNaseH_2"/>
</dbReference>
<sequence>MFPKRHLGLMRDTMSSYPTLEKHVCHLREVLSLLSKHSLYANRKKCQFCQKQVEYLGHIISGLGVAADPEKIAAMKCWPLPQNLKSLRGFLGLTGYYRRFVKDYGKIAFPLTQLLKKDAFVWHEEATAAFEQLKEVMTKVPVLALPNFTEPFILESDASGNLV</sequence>
<dbReference type="Gene3D" id="3.30.70.270">
    <property type="match status" value="2"/>
</dbReference>
<dbReference type="Pfam" id="PF00078">
    <property type="entry name" value="RVT_1"/>
    <property type="match status" value="1"/>
</dbReference>
<organism evidence="3 4">
    <name type="scientific">Erythroxylum novogranatense</name>
    <dbReference type="NCBI Taxonomy" id="1862640"/>
    <lineage>
        <taxon>Eukaryota</taxon>
        <taxon>Viridiplantae</taxon>
        <taxon>Streptophyta</taxon>
        <taxon>Embryophyta</taxon>
        <taxon>Tracheophyta</taxon>
        <taxon>Spermatophyta</taxon>
        <taxon>Magnoliopsida</taxon>
        <taxon>eudicotyledons</taxon>
        <taxon>Gunneridae</taxon>
        <taxon>Pentapetalae</taxon>
        <taxon>rosids</taxon>
        <taxon>fabids</taxon>
        <taxon>Malpighiales</taxon>
        <taxon>Erythroxylaceae</taxon>
        <taxon>Erythroxylum</taxon>
    </lineage>
</organism>
<evidence type="ECO:0008006" key="5">
    <source>
        <dbReference type="Google" id="ProtNLM"/>
    </source>
</evidence>
<name>A0AAV8TGG1_9ROSI</name>
<dbReference type="InterPro" id="IPR043128">
    <property type="entry name" value="Rev_trsase/Diguanyl_cyclase"/>
</dbReference>
<dbReference type="PANTHER" id="PTHR33064:SF37">
    <property type="entry name" value="RIBONUCLEASE H"/>
    <property type="match status" value="1"/>
</dbReference>
<dbReference type="EMBL" id="JAIWQS010000005">
    <property type="protein sequence ID" value="KAJ8765971.1"/>
    <property type="molecule type" value="Genomic_DNA"/>
</dbReference>
<feature type="domain" description="Reverse transcriptase" evidence="1">
    <location>
        <begin position="12"/>
        <end position="60"/>
    </location>
</feature>
<proteinExistence type="predicted"/>
<dbReference type="FunFam" id="3.30.70.270:FF:000115">
    <property type="entry name" value="Polyprotein of retroviral origin, putative"/>
    <property type="match status" value="1"/>
</dbReference>
<dbReference type="InterPro" id="IPR000477">
    <property type="entry name" value="RT_dom"/>
</dbReference>
<protein>
    <recommendedName>
        <fullName evidence="5">Reverse transcriptase/retrotransposon-derived protein RNase H-like domain-containing protein</fullName>
    </recommendedName>
</protein>
<accession>A0AAV8TGG1</accession>
<dbReference type="InterPro" id="IPR051320">
    <property type="entry name" value="Viral_Replic_Matur_Polypro"/>
</dbReference>
<evidence type="ECO:0000313" key="3">
    <source>
        <dbReference type="EMBL" id="KAJ8765971.1"/>
    </source>
</evidence>
<dbReference type="AlphaFoldDB" id="A0AAV8TGG1"/>
<dbReference type="SUPFAM" id="SSF56672">
    <property type="entry name" value="DNA/RNA polymerases"/>
    <property type="match status" value="1"/>
</dbReference>
<dbReference type="InterPro" id="IPR043502">
    <property type="entry name" value="DNA/RNA_pol_sf"/>
</dbReference>
<keyword evidence="4" id="KW-1185">Reference proteome</keyword>
<dbReference type="PANTHER" id="PTHR33064">
    <property type="entry name" value="POL PROTEIN"/>
    <property type="match status" value="1"/>
</dbReference>
<dbReference type="Proteomes" id="UP001159364">
    <property type="component" value="Linkage Group LG05"/>
</dbReference>
<feature type="domain" description="Reverse transcriptase/retrotransposon-derived protein RNase H-like" evidence="2">
    <location>
        <begin position="122"/>
        <end position="161"/>
    </location>
</feature>
<evidence type="ECO:0000259" key="2">
    <source>
        <dbReference type="Pfam" id="PF17919"/>
    </source>
</evidence>
<gene>
    <name evidence="3" type="ORF">K2173_020487</name>
</gene>
<reference evidence="3 4" key="1">
    <citation type="submission" date="2021-09" db="EMBL/GenBank/DDBJ databases">
        <title>Genomic insights and catalytic innovation underlie evolution of tropane alkaloids biosynthesis.</title>
        <authorList>
            <person name="Wang Y.-J."/>
            <person name="Tian T."/>
            <person name="Huang J.-P."/>
            <person name="Huang S.-X."/>
        </authorList>
    </citation>
    <scope>NUCLEOTIDE SEQUENCE [LARGE SCALE GENOMIC DNA]</scope>
    <source>
        <strain evidence="3">KIB-2018</strain>
        <tissue evidence="3">Leaf</tissue>
    </source>
</reference>